<keyword evidence="2" id="KW-1185">Reference proteome</keyword>
<gene>
    <name evidence="1" type="ORF">E3U43_008324</name>
</gene>
<protein>
    <submittedName>
        <fullName evidence="1">Uncharacterized protein</fullName>
    </submittedName>
</protein>
<reference evidence="1" key="1">
    <citation type="submission" date="2018-11" db="EMBL/GenBank/DDBJ databases">
        <title>The sequence and de novo assembly of Larimichthys crocea genome using PacBio and Hi-C technologies.</title>
        <authorList>
            <person name="Xu P."/>
            <person name="Chen B."/>
            <person name="Zhou Z."/>
            <person name="Ke Q."/>
            <person name="Wu Y."/>
            <person name="Bai H."/>
            <person name="Pu F."/>
        </authorList>
    </citation>
    <scope>NUCLEOTIDE SEQUENCE</scope>
    <source>
        <tissue evidence="1">Muscle</tissue>
    </source>
</reference>
<accession>A0ACD3RWP4</accession>
<proteinExistence type="predicted"/>
<name>A0ACD3RWP4_LARCR</name>
<comment type="caution">
    <text evidence="1">The sequence shown here is derived from an EMBL/GenBank/DDBJ whole genome shotgun (WGS) entry which is preliminary data.</text>
</comment>
<dbReference type="Proteomes" id="UP000793456">
    <property type="component" value="Chromosome I"/>
</dbReference>
<dbReference type="EMBL" id="CM011674">
    <property type="protein sequence ID" value="TMS23018.1"/>
    <property type="molecule type" value="Genomic_DNA"/>
</dbReference>
<sequence length="2332" mass="267432">MTKKVIQLYETMLVRHGVMLVGPTGGGKTTVYTILADVLETLHCTGHKANNPFYQPVKTYVLNPKSVTMGELYGEVSDTTDDHKWVVCDGPVDALWIENMNTVLDDNKMLCLANSERIKLTSSIHMVFEVQDLAVASPATVSRCGMVYIDPDELKWMPYVQTWISGLGDKLPDQVRTYLLELFEEYVENGLQFVLKHCTQAIRQVDISKVTTLCSLLEALLLSKGGPDLKMDSTVLCQTFIFCYLWAVGGNLTSSHWDAFDTFVRKQFEDNSNAKLPKSGTLWSVYMNFTHKRLESWEKIIPLFKYNREQPFFEMLVPTTDTVRFGYLMEKLLSVRRSVLFTGGTGVGKSVVARDLLNSIQEKAGYLPVYINFSAQTSSARMQEIIESKLEKKRKNILGAPGNKKLVVFVDDLNMPKLDSYGSQPPIELLRQFQDFSGFYDRTKFFWKEIQEMTIAAACAPPGGGRNPVTPRFIRHFSMLCLPTPSDHSLKQIFKAILTGFLSDFSQAVKDCASEIVNAAVEIYDRLSVDLLPTPAKSHYVFNLRDLSKCVQGMLQCEPGQVRDKNQIFRLFCHECQRVFHDRLINNQDKTYFNTIVCEMASKYFSINLEPSYFVTQPIIFGDFIMVGAEKEDRLYEDLTDMDKIQTVLQDYLDDYNLTFSKETKLVFFQDAIEHVSRIARMIRQERGNALLVGVGGTGKQSLTRLAAHICRYRCFEIELSRGYNYDSFHEDLRRLYKMADTQIVVEEFLEDVNNMLNSGEVPNLFEKDELEQVLAATRPKAKEAGISEENRDEVFQYFISRVREKLHIVLCMSPVGDAFRSRCRMFPSLVNCCTIDWFVQWPREALLSVSKDFFQEVDFGSEELKQSFSAMCVEVHVSVTDMAERYYSEVRRRYYTTPTSYLELINLYLSMLEEKRQQLVICQRMRLWPRSKLKTPRPLADDAQRDLDEALPALECANQALNSLDKADISEIKVFTKPPDLVMTVMEAVCILLNYKPDWAGAKQVLGDANFLRRLTDYDKDNIKPQILLKLQKYINNPDFIPEKVEKVSKACRSMCMWVRAMDLYSRVLKEVGPKRAKLAKAQEELDMTMATLMEKQQKLQEVENQIKVLQEQFDSSVREKENLVNTMALTQVRLTRAGKLTSALGDEQVRWEQSVTLFEQEIINVVGNVFIAAACVAYYGAFTSHYRQLLIDQWMIQCQELNIPISSSFSLINILGDPFVIRQWNAEGLPRDTVSTENGILVTEGRRWPLMIDPQDQANRWIRSKEVKHGLKVIKLTDPNFLRTLENAIRMGMPVLLEELKETLDPALEPILLKQTFVAGGRTLIRLGDSDIDYDKNFRFYMTTKMANPHYLPEVCIKVTIINFTVTKSGLEDQLLSDVVRLESPHLEEQRNELIVRINADRNQLKDIEDRILKLLFTSEGNILDNEELVQTLQKSKVTSEAIKHRLEEAEATELMINSARERYRPVATRGSVLYFVIASLSEIDPMYQFSLKYFKQLFNSTIETSEKSSVLEERLQILLNQILLNSYINVSRGLFEQHKLIYSFMLCVEVMRQRGEISDAEWQHFLRGAASLEKDHAERPDVPWLSDFYWLTCCELEDTLPCFKDISKEITRTHIHITLGRFQASINPETWEGYVSELPPLGESKDVKQEIRGYWNERLGAFQKLVLIKSFLEEKAVFAATEFVIVSLGKQFVENPPVDLANLYNDMSPSTPLIFILSTGSDPMGAFQRFAKERGCLDRVESISLGQGQGPIAETMIHAALKSGKWVFLQNCHLAVSWMLAMEELIKTFTEPDTSIHENFRLFLSSMPSKVFPVTVLQNSVKVTNEPPKGLRANMRRAFTEISSSFFEDHVLGRHWRKIVFGICFFHAVIQERKKFGPLGWNIRYEFNDSDRECALLNLNLYCKDSTIPWDALIYITGEITYGGRVTDAWDQRCLRTILKGFFSPQTLEPAYNFSVSGIYHAPETDELEQYKKYIESLPIIDDPEIFGMHENANLAFQRQETVTLINTILDVNPRSSASHGAKSNDDIVCELAESILDKLPERLDMDEAVETLFERDESGRLNSLTTVLGQETDRFNNLLRVLRMSLITLQKAIAGLVVMSEEMDRIYTSFLNNQVPTHWTNSAYPSLKPLSSWVRDLVLRTSFIQTWITRGQPKSFWISGFFFPQGFLTGVLQNHARHYNLPIDELNFRFNMVPMYRDQVAVCEALRTLPENSKLDMDDELPEPEDGVLVHGMFMDASRWDDDNMVVEDALPRVMNAMLPVVHFEPQRNYVPEPHLYHAPLYKTSARAGTLSTTGHSTNFVVTVMLPSNQPSDYWIAKAAALLCQLDD</sequence>
<evidence type="ECO:0000313" key="2">
    <source>
        <dbReference type="Proteomes" id="UP000793456"/>
    </source>
</evidence>
<organism evidence="1 2">
    <name type="scientific">Larimichthys crocea</name>
    <name type="common">Large yellow croaker</name>
    <name type="synonym">Pseudosciaena crocea</name>
    <dbReference type="NCBI Taxonomy" id="215358"/>
    <lineage>
        <taxon>Eukaryota</taxon>
        <taxon>Metazoa</taxon>
        <taxon>Chordata</taxon>
        <taxon>Craniata</taxon>
        <taxon>Vertebrata</taxon>
        <taxon>Euteleostomi</taxon>
        <taxon>Actinopterygii</taxon>
        <taxon>Neopterygii</taxon>
        <taxon>Teleostei</taxon>
        <taxon>Neoteleostei</taxon>
        <taxon>Acanthomorphata</taxon>
        <taxon>Eupercaria</taxon>
        <taxon>Sciaenidae</taxon>
        <taxon>Larimichthys</taxon>
    </lineage>
</organism>
<evidence type="ECO:0000313" key="1">
    <source>
        <dbReference type="EMBL" id="TMS23018.1"/>
    </source>
</evidence>